<keyword evidence="3" id="KW-0175">Coiled coil</keyword>
<dbReference type="OrthoDB" id="687110at2759"/>
<evidence type="ECO:0000256" key="4">
    <source>
        <dbReference type="SAM" id="MobiDB-lite"/>
    </source>
</evidence>
<dbReference type="InterPro" id="IPR014002">
    <property type="entry name" value="Agenet_dom_plant"/>
</dbReference>
<feature type="domain" description="Agenet" evidence="5">
    <location>
        <begin position="86"/>
        <end position="145"/>
    </location>
</feature>
<feature type="domain" description="Agenet" evidence="5">
    <location>
        <begin position="14"/>
        <end position="83"/>
    </location>
</feature>
<dbReference type="PANTHER" id="PTHR31917">
    <property type="entry name" value="AGENET DOMAIN-CONTAINING PROTEIN-RELATED"/>
    <property type="match status" value="1"/>
</dbReference>
<dbReference type="EMBL" id="JACEFO010002248">
    <property type="protein sequence ID" value="KAF8671085.1"/>
    <property type="molecule type" value="Genomic_DNA"/>
</dbReference>
<dbReference type="AlphaFoldDB" id="A0A835E682"/>
<evidence type="ECO:0000256" key="3">
    <source>
        <dbReference type="SAM" id="Coils"/>
    </source>
</evidence>
<keyword evidence="1" id="KW-0813">Transport</keyword>
<evidence type="ECO:0000313" key="6">
    <source>
        <dbReference type="EMBL" id="KAF8671085.1"/>
    </source>
</evidence>
<protein>
    <recommendedName>
        <fullName evidence="5">Agenet domain-containing protein</fullName>
    </recommendedName>
</protein>
<evidence type="ECO:0000259" key="5">
    <source>
        <dbReference type="SMART" id="SM00743"/>
    </source>
</evidence>
<dbReference type="Gene3D" id="2.30.30.140">
    <property type="match status" value="1"/>
</dbReference>
<keyword evidence="2" id="KW-0341">Growth regulation</keyword>
<sequence length="894" mass="100647">MVREGAGASCRGRPRYAVGAKVEVLFHEQGFRGARYEATVAARLPGSDSYEVVYSTLVAHDGGPKLREVVAAADVRPRPPPPPPGHEVRMFDLVEAFHRDGWWLGVVSGIRKKEEQCWYAVSFPRFREVVEQEASLVRPRREFLRGRWMDAHDEVSGFWRMESMEACFILYIQISIKMHLQLQNHLVNLAQNNLILDLRGIQLYAEGSSVEVMCEEEKKGRSWMPATIIKMVGGSSYVVSYEFKEGSIEVLHSCFIRPTPDKTKFEQELEPSAEVEVYHDGIWSVGVIEDVCSSNPGRYKVRVKHHGNTDEDDYFLVPITSLRPYSRWDNQEWKPCSAKDSERSDSVADNSSEYSISGGDSDQDISEYLPEFSTGAESSDQYSSSCSLEFLTSDREIDQCNYVPNKRVRKGIVKEELPVAQNFNLRKHTVKSSSKNVMDMETIPEEDGVKQPESKRNCSGFRVANGKDQILALAASVPQKVIYTQCDGKERCSLPDALASKRKAFHSVSPLDDTVRTSSRSNYFDVIVISDDSGYANFIEIRDTSRSCPNRKKRRMDLPDKELRFNHSAHQYVLSDSMFPLESSQKPSHKDGGQLIPLPSLDQGHHRINVTKEPELSDYLHLETAMMTLGDSAAGDEPHQSCQKVAEVADLSIYSRYRGTDQKTLNQSCGGAFPIGKVERCLLPHIPHFREVWKCPPEFREGTAVGLMLSFVNMAESIKKMQIEDDARVYQQKMSSLLDLEENGFLVGPLMVRLHNLLSTRNRQIDLKNKKASLEKEILEIEATNCSFEQQGKILDMCIMGMEEQKYQEMKSFIDTQKAANCSSISKLQACLHHVEELVASADADFCRIAAAPWQSEVGSSQAQPCSAITYQGSCEVQLPGSASYLAVERILPV</sequence>
<dbReference type="Proteomes" id="UP000636709">
    <property type="component" value="Unassembled WGS sequence"/>
</dbReference>
<evidence type="ECO:0000256" key="2">
    <source>
        <dbReference type="ARBA" id="ARBA00022604"/>
    </source>
</evidence>
<dbReference type="Pfam" id="PF05641">
    <property type="entry name" value="Agenet"/>
    <property type="match status" value="2"/>
</dbReference>
<feature type="domain" description="Agenet" evidence="5">
    <location>
        <begin position="202"/>
        <end position="264"/>
    </location>
</feature>
<evidence type="ECO:0000256" key="1">
    <source>
        <dbReference type="ARBA" id="ARBA00022448"/>
    </source>
</evidence>
<organism evidence="6 7">
    <name type="scientific">Digitaria exilis</name>
    <dbReference type="NCBI Taxonomy" id="1010633"/>
    <lineage>
        <taxon>Eukaryota</taxon>
        <taxon>Viridiplantae</taxon>
        <taxon>Streptophyta</taxon>
        <taxon>Embryophyta</taxon>
        <taxon>Tracheophyta</taxon>
        <taxon>Spermatophyta</taxon>
        <taxon>Magnoliopsida</taxon>
        <taxon>Liliopsida</taxon>
        <taxon>Poales</taxon>
        <taxon>Poaceae</taxon>
        <taxon>PACMAD clade</taxon>
        <taxon>Panicoideae</taxon>
        <taxon>Panicodae</taxon>
        <taxon>Paniceae</taxon>
        <taxon>Anthephorinae</taxon>
        <taxon>Digitaria</taxon>
    </lineage>
</organism>
<proteinExistence type="predicted"/>
<dbReference type="InterPro" id="IPR008395">
    <property type="entry name" value="Agenet-like_dom"/>
</dbReference>
<accession>A0A835E682</accession>
<evidence type="ECO:0000313" key="7">
    <source>
        <dbReference type="Proteomes" id="UP000636709"/>
    </source>
</evidence>
<feature type="region of interest" description="Disordered" evidence="4">
    <location>
        <begin position="336"/>
        <end position="366"/>
    </location>
</feature>
<name>A0A835E682_9POAL</name>
<gene>
    <name evidence="6" type="ORF">HU200_050368</name>
</gene>
<comment type="caution">
    <text evidence="6">The sequence shown here is derived from an EMBL/GenBank/DDBJ whole genome shotgun (WGS) entry which is preliminary data.</text>
</comment>
<feature type="domain" description="Agenet" evidence="5">
    <location>
        <begin position="267"/>
        <end position="330"/>
    </location>
</feature>
<feature type="coiled-coil region" evidence="3">
    <location>
        <begin position="757"/>
        <end position="784"/>
    </location>
</feature>
<dbReference type="SMART" id="SM00743">
    <property type="entry name" value="Agenet"/>
    <property type="match status" value="4"/>
</dbReference>
<dbReference type="PANTHER" id="PTHR31917:SF150">
    <property type="entry name" value="OS01G0556800 PROTEIN"/>
    <property type="match status" value="1"/>
</dbReference>
<reference evidence="6" key="1">
    <citation type="submission" date="2020-07" db="EMBL/GenBank/DDBJ databases">
        <title>Genome sequence and genetic diversity analysis of an under-domesticated orphan crop, white fonio (Digitaria exilis).</title>
        <authorList>
            <person name="Bennetzen J.L."/>
            <person name="Chen S."/>
            <person name="Ma X."/>
            <person name="Wang X."/>
            <person name="Yssel A.E.J."/>
            <person name="Chaluvadi S.R."/>
            <person name="Johnson M."/>
            <person name="Gangashetty P."/>
            <person name="Hamidou F."/>
            <person name="Sanogo M.D."/>
            <person name="Zwaenepoel A."/>
            <person name="Wallace J."/>
            <person name="Van De Peer Y."/>
            <person name="Van Deynze A."/>
        </authorList>
    </citation>
    <scope>NUCLEOTIDE SEQUENCE</scope>
    <source>
        <tissue evidence="6">Leaves</tissue>
    </source>
</reference>
<dbReference type="Pfam" id="PF05266">
    <property type="entry name" value="DUF724"/>
    <property type="match status" value="1"/>
</dbReference>
<keyword evidence="7" id="KW-1185">Reference proteome</keyword>
<dbReference type="InterPro" id="IPR007930">
    <property type="entry name" value="DUF724"/>
</dbReference>
<feature type="compositionally biased region" description="Basic and acidic residues" evidence="4">
    <location>
        <begin position="336"/>
        <end position="346"/>
    </location>
</feature>